<comment type="similarity">
    <text evidence="2">Belongs to the GMC oxidoreductase family.</text>
</comment>
<dbReference type="Pfam" id="PF00890">
    <property type="entry name" value="FAD_binding_2"/>
    <property type="match status" value="1"/>
</dbReference>
<dbReference type="EnsemblBacteria" id="ACC80868">
    <property type="protein sequence ID" value="ACC80868"/>
    <property type="gene ID" value="Npun_F2280"/>
</dbReference>
<dbReference type="GO" id="GO:0016995">
    <property type="term" value="F:cholesterol oxidase activity"/>
    <property type="evidence" value="ECO:0007669"/>
    <property type="project" value="UniProtKB-EC"/>
</dbReference>
<dbReference type="GO" id="GO:0050660">
    <property type="term" value="F:flavin adenine dinucleotide binding"/>
    <property type="evidence" value="ECO:0007669"/>
    <property type="project" value="InterPro"/>
</dbReference>
<evidence type="ECO:0000256" key="13">
    <source>
        <dbReference type="ARBA" id="ARBA00049723"/>
    </source>
</evidence>
<comment type="cofactor">
    <cofactor evidence="1">
        <name>FAD</name>
        <dbReference type="ChEBI" id="CHEBI:57692"/>
    </cofactor>
</comment>
<dbReference type="RefSeq" id="WP_012408866.1">
    <property type="nucleotide sequence ID" value="NC_010628.1"/>
</dbReference>
<dbReference type="SUPFAM" id="SSF51905">
    <property type="entry name" value="FAD/NAD(P)-binding domain"/>
    <property type="match status" value="1"/>
</dbReference>
<evidence type="ECO:0000256" key="2">
    <source>
        <dbReference type="ARBA" id="ARBA00010790"/>
    </source>
</evidence>
<dbReference type="EC" id="1.1.3.6" evidence="13"/>
<dbReference type="PRINTS" id="PR00368">
    <property type="entry name" value="FADPNR"/>
</dbReference>
<organism evidence="19 20">
    <name type="scientific">Nostoc punctiforme (strain ATCC 29133 / PCC 73102)</name>
    <dbReference type="NCBI Taxonomy" id="63737"/>
    <lineage>
        <taxon>Bacteria</taxon>
        <taxon>Bacillati</taxon>
        <taxon>Cyanobacteriota</taxon>
        <taxon>Cyanophyceae</taxon>
        <taxon>Nostocales</taxon>
        <taxon>Nostocaceae</taxon>
        <taxon>Nostoc</taxon>
    </lineage>
</organism>
<proteinExistence type="inferred from homology"/>
<dbReference type="InterPro" id="IPR007867">
    <property type="entry name" value="GMC_OxRtase_C"/>
</dbReference>
<evidence type="ECO:0000256" key="15">
    <source>
        <dbReference type="ARBA" id="ARBA00049778"/>
    </source>
</evidence>
<evidence type="ECO:0000256" key="1">
    <source>
        <dbReference type="ARBA" id="ARBA00001974"/>
    </source>
</evidence>
<dbReference type="PhylomeDB" id="B2J7D3"/>
<evidence type="ECO:0000256" key="10">
    <source>
        <dbReference type="ARBA" id="ARBA00023235"/>
    </source>
</evidence>
<keyword evidence="10" id="KW-0413">Isomerase</keyword>
<evidence type="ECO:0000256" key="12">
    <source>
        <dbReference type="ARBA" id="ARBA00049645"/>
    </source>
</evidence>
<sequence length="777" mass="85449">MTRLSSPIENLKSSYTVVVIGSGYGGSIAASRLARAGQQVCILERGKEFQPGEYPKTQSKALAQMQIDLPQHHLGSHTALYDFHVNKDINVFIGCGLGGTSLVNANVSLQAEPRVFADSRWPKELRDDVGTLLAAGYRRAEEMLKPTPYPENFPPLPKLQALEKSSKYLNEKFYRPPINVTFQDGVNHVGVEQNKCNLCGDCVSGCNNKAKNTVLMNYLPDAKNHGAEIYTQVSVRRVERQGNRWLVHYQLLNTGQESFNAPTMFVSADIVILAAGTLGSTEILLRSQAAGLAVSEKLGHNFTGNGDVLAFGYNTEQVINGIGFGDRPENAQEPVGPCITGIIDMREQPQLDNGLVIEEGSIPGGLAAILPQTLAAAAKILGKDTDSGLGDRIEEKIREVESLTHGAYTGAVRNTQTYLVMTHDDAAGQMYLENDRLRIKWQDVGSQPIFQRVNNRLTEATEPLGGTQIPNPIWSDAFGHDLVTVHPLGGCILAEDAEHGVVNHKGQVFASNQGTNVYENLYVADGSIVPRTLGVNPLLTISALAERCCTLIAKDRGWTINYDLTTPPIVNGDTTRSTTVGIQFTETMRGYFSTAVKDDNYQPAFWQGKQDNSPLEFTVTVIADDLDKLLNDPEHLGKIVGIVKAPILSPEALTVTNSDFNLFVVQQGQQNTRQMRYRLHMMTQSGQRYYLKGFKQIHDDPGFDVWSDTTTLFITVYEGDSENDPIVGQGILKIQPMDFIKQMTTMKVTNADTIGERLQAIDRFSRFFAGTLAEVYI</sequence>
<keyword evidence="9" id="KW-0753">Steroid metabolism</keyword>
<evidence type="ECO:0000256" key="3">
    <source>
        <dbReference type="ARBA" id="ARBA00022548"/>
    </source>
</evidence>
<evidence type="ECO:0000256" key="5">
    <source>
        <dbReference type="ARBA" id="ARBA00022827"/>
    </source>
</evidence>
<evidence type="ECO:0000256" key="14">
    <source>
        <dbReference type="ARBA" id="ARBA00049744"/>
    </source>
</evidence>
<dbReference type="Proteomes" id="UP000001191">
    <property type="component" value="Chromosome"/>
</dbReference>
<dbReference type="Pfam" id="PF00732">
    <property type="entry name" value="GMC_oxred_N"/>
    <property type="match status" value="1"/>
</dbReference>
<evidence type="ECO:0000256" key="7">
    <source>
        <dbReference type="ARBA" id="ARBA00023098"/>
    </source>
</evidence>
<reference evidence="20" key="1">
    <citation type="submission" date="2008-04" db="EMBL/GenBank/DDBJ databases">
        <title>Complete sequence of chromosome of Nostoc punctiforme ATCC 29133.</title>
        <authorList>
            <consortium name="US DOE Joint Genome Institute"/>
            <person name="Copeland A."/>
            <person name="Lucas S."/>
            <person name="Lapidus A."/>
            <person name="Glavina del Rio T."/>
            <person name="Dalin E."/>
            <person name="Tice H."/>
            <person name="Pitluck S."/>
            <person name="Chain P."/>
            <person name="Malfatti S."/>
            <person name="Shin M."/>
            <person name="Vergez L."/>
            <person name="Schmutz J."/>
            <person name="Larimer F."/>
            <person name="Land M."/>
            <person name="Hauser L."/>
            <person name="Kyrpides N."/>
            <person name="Kim E."/>
            <person name="Meeks J.C."/>
            <person name="Elhai J."/>
            <person name="Campbell E.L."/>
            <person name="Thiel T."/>
            <person name="Longmire J."/>
            <person name="Potts M."/>
            <person name="Atlas R."/>
        </authorList>
    </citation>
    <scope>NUCLEOTIDE SEQUENCE [LARGE SCALE GENOMIC DNA]</scope>
    <source>
        <strain evidence="20">ATCC 29133 / PCC 73102</strain>
    </source>
</reference>
<dbReference type="InterPro" id="IPR052542">
    <property type="entry name" value="Cholesterol_Oxidase"/>
</dbReference>
<dbReference type="GO" id="GO:0004769">
    <property type="term" value="F:steroid Delta-isomerase activity"/>
    <property type="evidence" value="ECO:0007669"/>
    <property type="project" value="UniProtKB-EC"/>
</dbReference>
<dbReference type="InterPro" id="IPR003953">
    <property type="entry name" value="FAD-dep_OxRdtase_2_FAD-bd"/>
</dbReference>
<name>B2J7D3_NOSP7</name>
<dbReference type="Pfam" id="PF05199">
    <property type="entry name" value="GMC_oxred_C"/>
    <property type="match status" value="1"/>
</dbReference>
<evidence type="ECO:0000256" key="4">
    <source>
        <dbReference type="ARBA" id="ARBA00022630"/>
    </source>
</evidence>
<keyword evidence="5" id="KW-0274">FAD</keyword>
<evidence type="ECO:0000313" key="20">
    <source>
        <dbReference type="Proteomes" id="UP000001191"/>
    </source>
</evidence>
<dbReference type="eggNOG" id="COG2303">
    <property type="taxonomic scope" value="Bacteria"/>
</dbReference>
<feature type="domain" description="Glucose-methanol-choline oxidoreductase C-terminal" evidence="18">
    <location>
        <begin position="484"/>
        <end position="545"/>
    </location>
</feature>
<dbReference type="GO" id="GO:0008203">
    <property type="term" value="P:cholesterol metabolic process"/>
    <property type="evidence" value="ECO:0007669"/>
    <property type="project" value="UniProtKB-KW"/>
</dbReference>
<dbReference type="EC" id="5.3.3.1" evidence="11"/>
<dbReference type="InterPro" id="IPR000172">
    <property type="entry name" value="GMC_OxRdtase_N"/>
</dbReference>
<evidence type="ECO:0000256" key="8">
    <source>
        <dbReference type="ARBA" id="ARBA00023166"/>
    </source>
</evidence>
<dbReference type="PRINTS" id="PR00411">
    <property type="entry name" value="PNDRDTASEI"/>
</dbReference>
<keyword evidence="8" id="KW-1207">Sterol metabolism</keyword>
<protein>
    <recommendedName>
        <fullName evidence="14">Cholesterol oxidase</fullName>
        <ecNumber evidence="13">1.1.3.6</ecNumber>
        <ecNumber evidence="11">5.3.3.1</ecNumber>
    </recommendedName>
    <alternativeName>
        <fullName evidence="15">Cholesterol isomerase</fullName>
    </alternativeName>
</protein>
<feature type="domain" description="Glucose-methanol-choline oxidoreductase N-terminal" evidence="16">
    <location>
        <begin position="86"/>
        <end position="302"/>
    </location>
</feature>
<dbReference type="Gene3D" id="3.50.50.60">
    <property type="entry name" value="FAD/NAD(P)-binding domain"/>
    <property type="match status" value="3"/>
</dbReference>
<evidence type="ECO:0000259" key="16">
    <source>
        <dbReference type="Pfam" id="PF00732"/>
    </source>
</evidence>
<comment type="pathway">
    <text evidence="12">Steroid metabolism; cholesterol degradation.</text>
</comment>
<dbReference type="PANTHER" id="PTHR47470:SF1">
    <property type="entry name" value="FAD-DEPENDENT OXIDOREDUCTASE 2 FAD BINDING DOMAIN-CONTAINING PROTEIN"/>
    <property type="match status" value="1"/>
</dbReference>
<keyword evidence="6 19" id="KW-0560">Oxidoreductase</keyword>
<dbReference type="KEGG" id="npu:Npun_F2280"/>
<dbReference type="PANTHER" id="PTHR47470">
    <property type="entry name" value="CHOLESTEROL OXIDASE"/>
    <property type="match status" value="1"/>
</dbReference>
<keyword evidence="4" id="KW-0285">Flavoprotein</keyword>
<dbReference type="InterPro" id="IPR036188">
    <property type="entry name" value="FAD/NAD-bd_sf"/>
</dbReference>
<gene>
    <name evidence="19" type="ordered locus">Npun_F2280</name>
</gene>
<dbReference type="AlphaFoldDB" id="B2J7D3"/>
<evidence type="ECO:0000256" key="9">
    <source>
        <dbReference type="ARBA" id="ARBA00023221"/>
    </source>
</evidence>
<evidence type="ECO:0000313" key="19">
    <source>
        <dbReference type="EMBL" id="ACC80868.1"/>
    </source>
</evidence>
<accession>B2J7D3</accession>
<keyword evidence="20" id="KW-1185">Reference proteome</keyword>
<dbReference type="HOGENOM" id="CLU_002483_1_0_3"/>
<evidence type="ECO:0000259" key="17">
    <source>
        <dbReference type="Pfam" id="PF00890"/>
    </source>
</evidence>
<dbReference type="STRING" id="63737.Npun_F2280"/>
<keyword evidence="3" id="KW-0153">Cholesterol metabolism</keyword>
<evidence type="ECO:0000256" key="6">
    <source>
        <dbReference type="ARBA" id="ARBA00023002"/>
    </source>
</evidence>
<dbReference type="EMBL" id="CP001037">
    <property type="protein sequence ID" value="ACC80868.1"/>
    <property type="molecule type" value="Genomic_DNA"/>
</dbReference>
<evidence type="ECO:0000259" key="18">
    <source>
        <dbReference type="Pfam" id="PF05199"/>
    </source>
</evidence>
<feature type="domain" description="FAD-dependent oxidoreductase 2 FAD-binding" evidence="17">
    <location>
        <begin position="17"/>
        <end position="49"/>
    </location>
</feature>
<dbReference type="OrthoDB" id="517968at2"/>
<keyword evidence="7" id="KW-0443">Lipid metabolism</keyword>
<reference evidence="19 20" key="2">
    <citation type="journal article" date="2013" name="Plant Physiol.">
        <title>A Nostoc punctiforme Sugar Transporter Necessary to Establish a Cyanobacterium-Plant Symbiosis.</title>
        <authorList>
            <person name="Ekman M."/>
            <person name="Picossi S."/>
            <person name="Campbell E.L."/>
            <person name="Meeks J.C."/>
            <person name="Flores E."/>
        </authorList>
    </citation>
    <scope>NUCLEOTIDE SEQUENCE [LARGE SCALE GENOMIC DNA]</scope>
    <source>
        <strain evidence="20">ATCC 29133 / PCC 73102</strain>
    </source>
</reference>
<evidence type="ECO:0000256" key="11">
    <source>
        <dbReference type="ARBA" id="ARBA00038856"/>
    </source>
</evidence>